<dbReference type="OrthoDB" id="4776863at2759"/>
<reference evidence="2" key="2">
    <citation type="submission" date="2015-01" db="EMBL/GenBank/DDBJ databases">
        <title>Evolutionary Origins and Diversification of the Mycorrhizal Mutualists.</title>
        <authorList>
            <consortium name="DOE Joint Genome Institute"/>
            <consortium name="Mycorrhizal Genomics Consortium"/>
            <person name="Kohler A."/>
            <person name="Kuo A."/>
            <person name="Nagy L.G."/>
            <person name="Floudas D."/>
            <person name="Copeland A."/>
            <person name="Barry K.W."/>
            <person name="Cichocki N."/>
            <person name="Veneault-Fourrey C."/>
            <person name="LaButti K."/>
            <person name="Lindquist E.A."/>
            <person name="Lipzen A."/>
            <person name="Lundell T."/>
            <person name="Morin E."/>
            <person name="Murat C."/>
            <person name="Riley R."/>
            <person name="Ohm R."/>
            <person name="Sun H."/>
            <person name="Tunlid A."/>
            <person name="Henrissat B."/>
            <person name="Grigoriev I.V."/>
            <person name="Hibbett D.S."/>
            <person name="Martin F."/>
        </authorList>
    </citation>
    <scope>NUCLEOTIDE SEQUENCE [LARGE SCALE GENOMIC DNA]</scope>
    <source>
        <strain evidence="2">Zn</strain>
    </source>
</reference>
<gene>
    <name evidence="1" type="ORF">OIDMADRAFT_46681</name>
</gene>
<dbReference type="AlphaFoldDB" id="A0A0C3HUS4"/>
<keyword evidence="2" id="KW-1185">Reference proteome</keyword>
<sequence>MTFPSATVTSGIPESTIPASVLGGLGITALGGLNKVVFSASGMIPTSGYIAGAAENGGYVAIYVLFDVDSCDPNTSSANQQLDFGTWTLDNCDRSCGPNLSIGKMFCITPLAAAVLAKKSQLSRLIVPKALLLPTAQTM</sequence>
<accession>A0A0C3HUS4</accession>
<evidence type="ECO:0000313" key="2">
    <source>
        <dbReference type="Proteomes" id="UP000054321"/>
    </source>
</evidence>
<reference evidence="1 2" key="1">
    <citation type="submission" date="2014-04" db="EMBL/GenBank/DDBJ databases">
        <authorList>
            <consortium name="DOE Joint Genome Institute"/>
            <person name="Kuo A."/>
            <person name="Martino E."/>
            <person name="Perotto S."/>
            <person name="Kohler A."/>
            <person name="Nagy L.G."/>
            <person name="Floudas D."/>
            <person name="Copeland A."/>
            <person name="Barry K.W."/>
            <person name="Cichocki N."/>
            <person name="Veneault-Fourrey C."/>
            <person name="LaButti K."/>
            <person name="Lindquist E.A."/>
            <person name="Lipzen A."/>
            <person name="Lundell T."/>
            <person name="Morin E."/>
            <person name="Murat C."/>
            <person name="Sun H."/>
            <person name="Tunlid A."/>
            <person name="Henrissat B."/>
            <person name="Grigoriev I.V."/>
            <person name="Hibbett D.S."/>
            <person name="Martin F."/>
            <person name="Nordberg H.P."/>
            <person name="Cantor M.N."/>
            <person name="Hua S.X."/>
        </authorList>
    </citation>
    <scope>NUCLEOTIDE SEQUENCE [LARGE SCALE GENOMIC DNA]</scope>
    <source>
        <strain evidence="1 2">Zn</strain>
    </source>
</reference>
<dbReference type="InParanoid" id="A0A0C3HUS4"/>
<dbReference type="HOGENOM" id="CLU_1845670_0_0_1"/>
<evidence type="ECO:0000313" key="1">
    <source>
        <dbReference type="EMBL" id="KIN06750.1"/>
    </source>
</evidence>
<dbReference type="EMBL" id="KN832870">
    <property type="protein sequence ID" value="KIN06750.1"/>
    <property type="molecule type" value="Genomic_DNA"/>
</dbReference>
<proteinExistence type="predicted"/>
<protein>
    <submittedName>
        <fullName evidence="1">Uncharacterized protein</fullName>
    </submittedName>
</protein>
<name>A0A0C3HUS4_OIDMZ</name>
<organism evidence="1 2">
    <name type="scientific">Oidiodendron maius (strain Zn)</name>
    <dbReference type="NCBI Taxonomy" id="913774"/>
    <lineage>
        <taxon>Eukaryota</taxon>
        <taxon>Fungi</taxon>
        <taxon>Dikarya</taxon>
        <taxon>Ascomycota</taxon>
        <taxon>Pezizomycotina</taxon>
        <taxon>Leotiomycetes</taxon>
        <taxon>Leotiomycetes incertae sedis</taxon>
        <taxon>Myxotrichaceae</taxon>
        <taxon>Oidiodendron</taxon>
    </lineage>
</organism>
<dbReference type="Proteomes" id="UP000054321">
    <property type="component" value="Unassembled WGS sequence"/>
</dbReference>